<evidence type="ECO:0000313" key="2">
    <source>
        <dbReference type="Proteomes" id="UP000005963"/>
    </source>
</evidence>
<evidence type="ECO:0000313" key="1">
    <source>
        <dbReference type="EMBL" id="EHR38766.1"/>
    </source>
</evidence>
<name>A0ABP2NLZ6_9FIRM</name>
<dbReference type="EMBL" id="ADMB01000024">
    <property type="protein sequence ID" value="EHR38766.1"/>
    <property type="molecule type" value="Genomic_DNA"/>
</dbReference>
<dbReference type="GeneID" id="62778724"/>
<dbReference type="Proteomes" id="UP000005963">
    <property type="component" value="Unassembled WGS sequence"/>
</dbReference>
<reference evidence="1 2" key="1">
    <citation type="submission" date="2012-01" db="EMBL/GenBank/DDBJ databases">
        <title>The Genome Sequence of Megamonas funiformis YIT 11815.</title>
        <authorList>
            <consortium name="The Broad Institute Genome Sequencing Platform"/>
            <person name="Earl A."/>
            <person name="Ward D."/>
            <person name="Feldgarden M."/>
            <person name="Gevers D."/>
            <person name="Morotomi M."/>
            <person name="Young S.K."/>
            <person name="Zeng Q."/>
            <person name="Gargeya S."/>
            <person name="Fitzgerald M."/>
            <person name="Haas B."/>
            <person name="Abouelleil A."/>
            <person name="Alvarado L."/>
            <person name="Arachchi H.M."/>
            <person name="Berlin A."/>
            <person name="Chapman S.B."/>
            <person name="Gearin G."/>
            <person name="Goldberg J."/>
            <person name="Griggs A."/>
            <person name="Gujja S."/>
            <person name="Hansen M."/>
            <person name="Heiman D."/>
            <person name="Howarth C."/>
            <person name="Larimer J."/>
            <person name="Lui A."/>
            <person name="MacDonald P.J.P."/>
            <person name="McCowen C."/>
            <person name="Montmayeur A."/>
            <person name="Murphy C."/>
            <person name="Neiman D."/>
            <person name="Pearson M."/>
            <person name="Priest M."/>
            <person name="Roberts A."/>
            <person name="Saif S."/>
            <person name="Shea T."/>
            <person name="Sisk P."/>
            <person name="Stolte C."/>
            <person name="Sykes S."/>
            <person name="Wortman J."/>
            <person name="Nusbaum C."/>
            <person name="Birren B."/>
        </authorList>
    </citation>
    <scope>NUCLEOTIDE SEQUENCE [LARGE SCALE GENOMIC DNA]</scope>
    <source>
        <strain evidence="1 2">YIT 11815</strain>
    </source>
</reference>
<sequence length="111" mass="12492">MSNKKSIFDALNALKNIQRDLALIDIEKTMNNAQIMHNNHRTAVKKAMLEGFAISNVVKKGIEEDTLLNDKEAIEELKSILVILLGNQSMLTAEIYRLLKDEPNGNDKKAE</sequence>
<keyword evidence="2" id="KW-1185">Reference proteome</keyword>
<organism evidence="1 2">
    <name type="scientific">Megamonas funiformis YIT 11815</name>
    <dbReference type="NCBI Taxonomy" id="742816"/>
    <lineage>
        <taxon>Bacteria</taxon>
        <taxon>Bacillati</taxon>
        <taxon>Bacillota</taxon>
        <taxon>Negativicutes</taxon>
        <taxon>Selenomonadales</taxon>
        <taxon>Selenomonadaceae</taxon>
        <taxon>Megamonas</taxon>
    </lineage>
</organism>
<proteinExistence type="predicted"/>
<evidence type="ECO:0008006" key="3">
    <source>
        <dbReference type="Google" id="ProtNLM"/>
    </source>
</evidence>
<comment type="caution">
    <text evidence="1">The sequence shown here is derived from an EMBL/GenBank/DDBJ whole genome shotgun (WGS) entry which is preliminary data.</text>
</comment>
<accession>A0ABP2NLZ6</accession>
<dbReference type="RefSeq" id="WP_008537793.1">
    <property type="nucleotide sequence ID" value="NZ_JH601090.1"/>
</dbReference>
<gene>
    <name evidence="1" type="ORF">HMPREF9454_00571</name>
</gene>
<protein>
    <recommendedName>
        <fullName evidence="3">Phage protein</fullName>
    </recommendedName>
</protein>